<comment type="caution">
    <text evidence="11">The sequence shown here is derived from an EMBL/GenBank/DDBJ whole genome shotgun (WGS) entry which is preliminary data.</text>
</comment>
<dbReference type="PROSITE" id="PS51440">
    <property type="entry name" value="TIM_2"/>
    <property type="match status" value="1"/>
</dbReference>
<feature type="binding site" evidence="9">
    <location>
        <begin position="231"/>
        <end position="232"/>
    </location>
    <ligand>
        <name>substrate</name>
    </ligand>
</feature>
<feature type="binding site" evidence="9">
    <location>
        <begin position="9"/>
        <end position="11"/>
    </location>
    <ligand>
        <name>substrate</name>
    </ligand>
</feature>
<keyword evidence="5 9" id="KW-0312">Gluconeogenesis</keyword>
<comment type="pathway">
    <text evidence="1 9 10">Carbohydrate degradation; glycolysis; D-glyceraldehyde 3-phosphate from glycerone phosphate: step 1/1.</text>
</comment>
<dbReference type="AlphaFoldDB" id="A0A9D2SWY1"/>
<dbReference type="InterPro" id="IPR035990">
    <property type="entry name" value="TIM_sf"/>
</dbReference>
<dbReference type="GO" id="GO:0004807">
    <property type="term" value="F:triose-phosphate isomerase activity"/>
    <property type="evidence" value="ECO:0007669"/>
    <property type="project" value="UniProtKB-UniRule"/>
</dbReference>
<comment type="similarity">
    <text evidence="2 9 10">Belongs to the triosephosphate isomerase family.</text>
</comment>
<name>A0A9D2SWY1_9FIRM</name>
<feature type="binding site" evidence="9">
    <location>
        <position position="170"/>
    </location>
    <ligand>
        <name>substrate</name>
    </ligand>
</feature>
<sequence>MRKPIIVGNWKMNKTMKETKEFIEAVDPAAASDNATFGIGAPFTALSTAVAAAKNLIIAAENCHFEDSGAFTGEVSVPMLQEVGVTHCIIGHSERRTMFGDTDETVNKKAKRLIEAGITPILCIGETEAQYDAGESEKVIRDQLTGSLADMCAKCVADIVIAYEPIWAIGTGKSASVEIAENCCRIVRDQVKVMYGEEAAEKVRVQYGGSVKPNNIAEYMAQPDIDGALIGGASLKADSFIEIIEKTK</sequence>
<proteinExistence type="inferred from homology"/>
<evidence type="ECO:0000256" key="5">
    <source>
        <dbReference type="ARBA" id="ARBA00022432"/>
    </source>
</evidence>
<evidence type="ECO:0000256" key="4">
    <source>
        <dbReference type="ARBA" id="ARBA00019397"/>
    </source>
</evidence>
<evidence type="ECO:0000313" key="12">
    <source>
        <dbReference type="Proteomes" id="UP000823896"/>
    </source>
</evidence>
<dbReference type="GO" id="GO:0006094">
    <property type="term" value="P:gluconeogenesis"/>
    <property type="evidence" value="ECO:0007669"/>
    <property type="project" value="UniProtKB-UniRule"/>
</dbReference>
<dbReference type="NCBIfam" id="TIGR00419">
    <property type="entry name" value="tim"/>
    <property type="match status" value="1"/>
</dbReference>
<comment type="pathway">
    <text evidence="9 10">Carbohydrate biosynthesis; gluconeogenesis.</text>
</comment>
<evidence type="ECO:0000256" key="2">
    <source>
        <dbReference type="ARBA" id="ARBA00007422"/>
    </source>
</evidence>
<evidence type="ECO:0000256" key="3">
    <source>
        <dbReference type="ARBA" id="ARBA00011940"/>
    </source>
</evidence>
<dbReference type="InterPro" id="IPR022896">
    <property type="entry name" value="TrioseP_Isoase_bac/euk"/>
</dbReference>
<evidence type="ECO:0000256" key="7">
    <source>
        <dbReference type="ARBA" id="ARBA00023152"/>
    </source>
</evidence>
<dbReference type="FunFam" id="3.20.20.70:FF:000016">
    <property type="entry name" value="Triosephosphate isomerase"/>
    <property type="match status" value="1"/>
</dbReference>
<dbReference type="InterPro" id="IPR000652">
    <property type="entry name" value="Triosephosphate_isomerase"/>
</dbReference>
<dbReference type="EMBL" id="DWWM01000060">
    <property type="protein sequence ID" value="HJC37439.1"/>
    <property type="molecule type" value="Genomic_DNA"/>
</dbReference>
<protein>
    <recommendedName>
        <fullName evidence="4 9">Triosephosphate isomerase</fullName>
        <shortName evidence="9">TIM</shortName>
        <shortName evidence="9">TPI</shortName>
        <ecNumber evidence="3 9">5.3.1.1</ecNumber>
    </recommendedName>
    <alternativeName>
        <fullName evidence="9">Triose-phosphate isomerase</fullName>
    </alternativeName>
</protein>
<dbReference type="PANTHER" id="PTHR21139">
    <property type="entry name" value="TRIOSEPHOSPHATE ISOMERASE"/>
    <property type="match status" value="1"/>
</dbReference>
<dbReference type="SUPFAM" id="SSF51351">
    <property type="entry name" value="Triosephosphate isomerase (TIM)"/>
    <property type="match status" value="1"/>
</dbReference>
<organism evidence="11 12">
    <name type="scientific">Candidatus Merdibacter merdavium</name>
    <dbReference type="NCBI Taxonomy" id="2838692"/>
    <lineage>
        <taxon>Bacteria</taxon>
        <taxon>Bacillati</taxon>
        <taxon>Bacillota</taxon>
        <taxon>Erysipelotrichia</taxon>
        <taxon>Erysipelotrichales</taxon>
        <taxon>Erysipelotrichaceae</taxon>
        <taxon>Merdibacter</taxon>
    </lineage>
</organism>
<keyword evidence="8 9" id="KW-0413">Isomerase</keyword>
<comment type="function">
    <text evidence="9">Involved in the gluconeogenesis. Catalyzes stereospecifically the conversion of dihydroxyacetone phosphate (DHAP) to D-glyceraldehyde-3-phosphate (G3P).</text>
</comment>
<comment type="subcellular location">
    <subcellularLocation>
        <location evidence="9 10">Cytoplasm</location>
    </subcellularLocation>
</comment>
<dbReference type="GO" id="GO:0005829">
    <property type="term" value="C:cytosol"/>
    <property type="evidence" value="ECO:0007669"/>
    <property type="project" value="TreeGrafter"/>
</dbReference>
<feature type="active site" description="Proton acceptor" evidence="9">
    <location>
        <position position="164"/>
    </location>
</feature>
<dbReference type="PROSITE" id="PS00171">
    <property type="entry name" value="TIM_1"/>
    <property type="match status" value="1"/>
</dbReference>
<accession>A0A9D2SWY1</accession>
<dbReference type="Gene3D" id="3.20.20.70">
    <property type="entry name" value="Aldolase class I"/>
    <property type="match status" value="1"/>
</dbReference>
<dbReference type="GO" id="GO:0006096">
    <property type="term" value="P:glycolytic process"/>
    <property type="evidence" value="ECO:0007669"/>
    <property type="project" value="UniProtKB-UniRule"/>
</dbReference>
<evidence type="ECO:0000313" key="11">
    <source>
        <dbReference type="EMBL" id="HJC37439.1"/>
    </source>
</evidence>
<evidence type="ECO:0000256" key="10">
    <source>
        <dbReference type="RuleBase" id="RU363013"/>
    </source>
</evidence>
<dbReference type="Proteomes" id="UP000823896">
    <property type="component" value="Unassembled WGS sequence"/>
</dbReference>
<dbReference type="HAMAP" id="MF_00147_B">
    <property type="entry name" value="TIM_B"/>
    <property type="match status" value="1"/>
</dbReference>
<evidence type="ECO:0000256" key="6">
    <source>
        <dbReference type="ARBA" id="ARBA00022490"/>
    </source>
</evidence>
<evidence type="ECO:0000256" key="9">
    <source>
        <dbReference type="HAMAP-Rule" id="MF_00147"/>
    </source>
</evidence>
<dbReference type="InterPro" id="IPR013785">
    <property type="entry name" value="Aldolase_TIM"/>
</dbReference>
<evidence type="ECO:0000256" key="8">
    <source>
        <dbReference type="ARBA" id="ARBA00023235"/>
    </source>
</evidence>
<dbReference type="PANTHER" id="PTHR21139:SF42">
    <property type="entry name" value="TRIOSEPHOSPHATE ISOMERASE"/>
    <property type="match status" value="1"/>
</dbReference>
<dbReference type="GO" id="GO:0046166">
    <property type="term" value="P:glyceraldehyde-3-phosphate biosynthetic process"/>
    <property type="evidence" value="ECO:0007669"/>
    <property type="project" value="TreeGrafter"/>
</dbReference>
<reference evidence="11" key="2">
    <citation type="submission" date="2021-04" db="EMBL/GenBank/DDBJ databases">
        <authorList>
            <person name="Gilroy R."/>
        </authorList>
    </citation>
    <scope>NUCLEOTIDE SEQUENCE</scope>
    <source>
        <strain evidence="11">CHK187-11901</strain>
    </source>
</reference>
<feature type="binding site" evidence="9">
    <location>
        <position position="210"/>
    </location>
    <ligand>
        <name>substrate</name>
    </ligand>
</feature>
<reference evidence="11" key="1">
    <citation type="journal article" date="2021" name="PeerJ">
        <title>Extensive microbial diversity within the chicken gut microbiome revealed by metagenomics and culture.</title>
        <authorList>
            <person name="Gilroy R."/>
            <person name="Ravi A."/>
            <person name="Getino M."/>
            <person name="Pursley I."/>
            <person name="Horton D.L."/>
            <person name="Alikhan N.F."/>
            <person name="Baker D."/>
            <person name="Gharbi K."/>
            <person name="Hall N."/>
            <person name="Watson M."/>
            <person name="Adriaenssens E.M."/>
            <person name="Foster-Nyarko E."/>
            <person name="Jarju S."/>
            <person name="Secka A."/>
            <person name="Antonio M."/>
            <person name="Oren A."/>
            <person name="Chaudhuri R.R."/>
            <person name="La Ragione R."/>
            <person name="Hildebrand F."/>
            <person name="Pallen M.J."/>
        </authorList>
    </citation>
    <scope>NUCLEOTIDE SEQUENCE</scope>
    <source>
        <strain evidence="11">CHK187-11901</strain>
    </source>
</reference>
<dbReference type="EC" id="5.3.1.1" evidence="3 9"/>
<keyword evidence="6 9" id="KW-0963">Cytoplasm</keyword>
<comment type="catalytic activity">
    <reaction evidence="9 10">
        <text>D-glyceraldehyde 3-phosphate = dihydroxyacetone phosphate</text>
        <dbReference type="Rhea" id="RHEA:18585"/>
        <dbReference type="ChEBI" id="CHEBI:57642"/>
        <dbReference type="ChEBI" id="CHEBI:59776"/>
        <dbReference type="EC" id="5.3.1.1"/>
    </reaction>
</comment>
<feature type="active site" description="Electrophile" evidence="9">
    <location>
        <position position="92"/>
    </location>
</feature>
<evidence type="ECO:0000256" key="1">
    <source>
        <dbReference type="ARBA" id="ARBA00004680"/>
    </source>
</evidence>
<dbReference type="InterPro" id="IPR020861">
    <property type="entry name" value="Triosephosphate_isomerase_AS"/>
</dbReference>
<keyword evidence="7 9" id="KW-0324">Glycolysis</keyword>
<dbReference type="CDD" id="cd00311">
    <property type="entry name" value="TIM"/>
    <property type="match status" value="1"/>
</dbReference>
<dbReference type="GO" id="GO:0019563">
    <property type="term" value="P:glycerol catabolic process"/>
    <property type="evidence" value="ECO:0007669"/>
    <property type="project" value="TreeGrafter"/>
</dbReference>
<gene>
    <name evidence="9 11" type="primary">tpiA</name>
    <name evidence="11" type="ORF">H9702_09980</name>
</gene>
<comment type="subunit">
    <text evidence="9 10">Homodimer.</text>
</comment>
<dbReference type="Pfam" id="PF00121">
    <property type="entry name" value="TIM"/>
    <property type="match status" value="1"/>
</dbReference>